<evidence type="ECO:0000256" key="1">
    <source>
        <dbReference type="SAM" id="Phobius"/>
    </source>
</evidence>
<dbReference type="InterPro" id="IPR058341">
    <property type="entry name" value="DUF8028"/>
</dbReference>
<gene>
    <name evidence="2" type="ORF">SY89_00415</name>
</gene>
<sequence length="85" mass="8783">MSTSEPSTLSRVRGSELPRSAISFAASMLGPVRAAAFWSAVALPLTYLPMVATGAVWDRPVVFCALLALNAVAFLAGHGHDPGTA</sequence>
<dbReference type="AlphaFoldDB" id="A0A0P7HSP2"/>
<keyword evidence="3" id="KW-1185">Reference proteome</keyword>
<keyword evidence="1" id="KW-1133">Transmembrane helix</keyword>
<protein>
    <submittedName>
        <fullName evidence="2">Uncharacterized protein</fullName>
    </submittedName>
</protein>
<accession>A0A0P7HSP2</accession>
<dbReference type="Proteomes" id="UP000050535">
    <property type="component" value="Unassembled WGS sequence"/>
</dbReference>
<keyword evidence="1" id="KW-0812">Transmembrane</keyword>
<dbReference type="Pfam" id="PF26071">
    <property type="entry name" value="DUF8028"/>
    <property type="match status" value="1"/>
</dbReference>
<dbReference type="EMBL" id="LGUC01000001">
    <property type="protein sequence ID" value="KPN29700.1"/>
    <property type="molecule type" value="Genomic_DNA"/>
</dbReference>
<evidence type="ECO:0000313" key="2">
    <source>
        <dbReference type="EMBL" id="KPN29700.1"/>
    </source>
</evidence>
<reference evidence="3" key="1">
    <citation type="submission" date="2013-11" db="EMBL/GenBank/DDBJ databases">
        <authorList>
            <person name="Hoang H.T."/>
            <person name="Killian M.L."/>
            <person name="Madson D.M."/>
            <person name="Arruda P.H.E."/>
            <person name="Sun D."/>
            <person name="Schwartz K.J."/>
            <person name="Yoon K."/>
        </authorList>
    </citation>
    <scope>NUCLEOTIDE SEQUENCE [LARGE SCALE GENOMIC DNA]</scope>
    <source>
        <strain evidence="3">CDK2</strain>
    </source>
</reference>
<organism evidence="2 3">
    <name type="scientific">Halolamina pelagica</name>
    <dbReference type="NCBI Taxonomy" id="699431"/>
    <lineage>
        <taxon>Archaea</taxon>
        <taxon>Methanobacteriati</taxon>
        <taxon>Methanobacteriota</taxon>
        <taxon>Stenosarchaea group</taxon>
        <taxon>Halobacteria</taxon>
        <taxon>Halobacteriales</taxon>
        <taxon>Haloferacaceae</taxon>
    </lineage>
</organism>
<proteinExistence type="predicted"/>
<keyword evidence="1" id="KW-0472">Membrane</keyword>
<evidence type="ECO:0000313" key="3">
    <source>
        <dbReference type="Proteomes" id="UP000050535"/>
    </source>
</evidence>
<name>A0A0P7HSP2_9EURY</name>
<comment type="caution">
    <text evidence="2">The sequence shown here is derived from an EMBL/GenBank/DDBJ whole genome shotgun (WGS) entry which is preliminary data.</text>
</comment>
<feature type="transmembrane region" description="Helical" evidence="1">
    <location>
        <begin position="60"/>
        <end position="77"/>
    </location>
</feature>